<evidence type="ECO:0000256" key="2">
    <source>
        <dbReference type="ARBA" id="ARBA00016956"/>
    </source>
</evidence>
<dbReference type="InterPro" id="IPR009060">
    <property type="entry name" value="UBA-like_sf"/>
</dbReference>
<dbReference type="InterPro" id="IPR001816">
    <property type="entry name" value="Transl_elong_EFTs/EF1B"/>
</dbReference>
<dbReference type="PATRIC" id="fig|1618381.3.peg.674"/>
<sequence>MMDKIKELREQTGAGVMDAKKALEEAGGDIAKAVEIIRAKGLAKAASKSDREVNSGRVYCYTHGGGSSASMVEVACETDFVAKTPEFEVLCKEIALQIVSMSPVDVEELLKQEYIRDGGKTIDDLVKELIAKTGENIRVIRFARFKLGEE</sequence>
<dbReference type="PROSITE" id="PS01126">
    <property type="entry name" value="EF_TS_1"/>
    <property type="match status" value="1"/>
</dbReference>
<dbReference type="SUPFAM" id="SSF46934">
    <property type="entry name" value="UBA-like"/>
    <property type="match status" value="1"/>
</dbReference>
<feature type="domain" description="Translation elongation factor EFTs/EF1B dimerisation" evidence="6">
    <location>
        <begin position="69"/>
        <end position="147"/>
    </location>
</feature>
<accession>A0A0G1PJX3</accession>
<organism evidence="7 8">
    <name type="scientific">Candidatus Collierbacteria bacterium GW2011_GWA2_46_26</name>
    <dbReference type="NCBI Taxonomy" id="1618381"/>
    <lineage>
        <taxon>Bacteria</taxon>
        <taxon>Candidatus Collieribacteriota</taxon>
    </lineage>
</organism>
<evidence type="ECO:0000256" key="5">
    <source>
        <dbReference type="HAMAP-Rule" id="MF_00050"/>
    </source>
</evidence>
<proteinExistence type="inferred from homology"/>
<name>A0A0G1PJX3_9BACT</name>
<dbReference type="AlphaFoldDB" id="A0A0G1PJX3"/>
<dbReference type="NCBIfam" id="TIGR00116">
    <property type="entry name" value="tsf"/>
    <property type="match status" value="1"/>
</dbReference>
<dbReference type="Proteomes" id="UP000034794">
    <property type="component" value="Unassembled WGS sequence"/>
</dbReference>
<dbReference type="GO" id="GO:0003746">
    <property type="term" value="F:translation elongation factor activity"/>
    <property type="evidence" value="ECO:0007669"/>
    <property type="project" value="UniProtKB-UniRule"/>
</dbReference>
<comment type="subcellular location">
    <subcellularLocation>
        <location evidence="5">Cytoplasm</location>
    </subcellularLocation>
</comment>
<dbReference type="CDD" id="cd14275">
    <property type="entry name" value="UBA_EF-Ts"/>
    <property type="match status" value="1"/>
</dbReference>
<evidence type="ECO:0000313" key="8">
    <source>
        <dbReference type="Proteomes" id="UP000034794"/>
    </source>
</evidence>
<reference evidence="7 8" key="1">
    <citation type="journal article" date="2015" name="Nature">
        <title>rRNA introns, odd ribosomes, and small enigmatic genomes across a large radiation of phyla.</title>
        <authorList>
            <person name="Brown C.T."/>
            <person name="Hug L.A."/>
            <person name="Thomas B.C."/>
            <person name="Sharon I."/>
            <person name="Castelle C.J."/>
            <person name="Singh A."/>
            <person name="Wilkins M.J."/>
            <person name="Williams K.H."/>
            <person name="Banfield J.F."/>
        </authorList>
    </citation>
    <scope>NUCLEOTIDE SEQUENCE [LARGE SCALE GENOMIC DNA]</scope>
</reference>
<dbReference type="FunFam" id="1.10.8.10:FF:000001">
    <property type="entry name" value="Elongation factor Ts"/>
    <property type="match status" value="1"/>
</dbReference>
<dbReference type="InterPro" id="IPR036402">
    <property type="entry name" value="EF-Ts_dimer_sf"/>
</dbReference>
<keyword evidence="4 5" id="KW-0648">Protein biosynthesis</keyword>
<dbReference type="GO" id="GO:0005737">
    <property type="term" value="C:cytoplasm"/>
    <property type="evidence" value="ECO:0007669"/>
    <property type="project" value="UniProtKB-SubCell"/>
</dbReference>
<evidence type="ECO:0000256" key="4">
    <source>
        <dbReference type="ARBA" id="ARBA00022917"/>
    </source>
</evidence>
<gene>
    <name evidence="5" type="primary">tsf</name>
    <name evidence="7" type="ORF">UX47_C0006G0065</name>
</gene>
<evidence type="ECO:0000256" key="1">
    <source>
        <dbReference type="ARBA" id="ARBA00005532"/>
    </source>
</evidence>
<dbReference type="InterPro" id="IPR018101">
    <property type="entry name" value="Transl_elong_Ts_CS"/>
</dbReference>
<keyword evidence="5" id="KW-0963">Cytoplasm</keyword>
<evidence type="ECO:0000256" key="3">
    <source>
        <dbReference type="ARBA" id="ARBA00022768"/>
    </source>
</evidence>
<dbReference type="Gene3D" id="1.10.8.10">
    <property type="entry name" value="DNA helicase RuvA subunit, C-terminal domain"/>
    <property type="match status" value="1"/>
</dbReference>
<evidence type="ECO:0000259" key="6">
    <source>
        <dbReference type="Pfam" id="PF00889"/>
    </source>
</evidence>
<evidence type="ECO:0000313" key="7">
    <source>
        <dbReference type="EMBL" id="KKU33094.1"/>
    </source>
</evidence>
<protein>
    <recommendedName>
        <fullName evidence="2 5">Elongation factor Ts</fullName>
        <shortName evidence="5">EF-Ts</shortName>
    </recommendedName>
</protein>
<dbReference type="PANTHER" id="PTHR11741:SF0">
    <property type="entry name" value="ELONGATION FACTOR TS, MITOCHONDRIAL"/>
    <property type="match status" value="1"/>
</dbReference>
<feature type="region of interest" description="Involved in Mg(2+) ion dislocation from EF-Tu" evidence="5">
    <location>
        <begin position="78"/>
        <end position="81"/>
    </location>
</feature>
<dbReference type="SUPFAM" id="SSF54713">
    <property type="entry name" value="Elongation factor Ts (EF-Ts), dimerisation domain"/>
    <property type="match status" value="1"/>
</dbReference>
<comment type="function">
    <text evidence="5">Associates with the EF-Tu.GDP complex and induces the exchange of GDP to GTP. It remains bound to the aminoacyl-tRNA.EF-Tu.GTP complex up to the GTP hydrolysis stage on the ribosome.</text>
</comment>
<keyword evidence="3 5" id="KW-0251">Elongation factor</keyword>
<dbReference type="Pfam" id="PF00889">
    <property type="entry name" value="EF_TS"/>
    <property type="match status" value="1"/>
</dbReference>
<dbReference type="PANTHER" id="PTHR11741">
    <property type="entry name" value="ELONGATION FACTOR TS"/>
    <property type="match status" value="1"/>
</dbReference>
<dbReference type="EMBL" id="LCMI01000006">
    <property type="protein sequence ID" value="KKU33094.1"/>
    <property type="molecule type" value="Genomic_DNA"/>
</dbReference>
<dbReference type="InterPro" id="IPR014039">
    <property type="entry name" value="Transl_elong_EFTs/EF1B_dimer"/>
</dbReference>
<dbReference type="Gene3D" id="3.30.479.20">
    <property type="entry name" value="Elongation factor Ts, dimerisation domain"/>
    <property type="match status" value="1"/>
</dbReference>
<comment type="similarity">
    <text evidence="1 5">Belongs to the EF-Ts family.</text>
</comment>
<dbReference type="HAMAP" id="MF_00050">
    <property type="entry name" value="EF_Ts"/>
    <property type="match status" value="1"/>
</dbReference>
<comment type="caution">
    <text evidence="7">The sequence shown here is derived from an EMBL/GenBank/DDBJ whole genome shotgun (WGS) entry which is preliminary data.</text>
</comment>